<dbReference type="EC" id="2.1.1.72" evidence="2"/>
<dbReference type="RefSeq" id="WP_113889461.1">
    <property type="nucleotide sequence ID" value="NZ_QNRK01000012.1"/>
</dbReference>
<evidence type="ECO:0000256" key="1">
    <source>
        <dbReference type="ARBA" id="ARBA00006594"/>
    </source>
</evidence>
<dbReference type="SUPFAM" id="SSF53335">
    <property type="entry name" value="S-adenosyl-L-methionine-dependent methyltransferases"/>
    <property type="match status" value="1"/>
</dbReference>
<evidence type="ECO:0000259" key="8">
    <source>
        <dbReference type="Pfam" id="PF01555"/>
    </source>
</evidence>
<accession>A0A366FEJ0</accession>
<evidence type="ECO:0000256" key="6">
    <source>
        <dbReference type="ARBA" id="ARBA00047942"/>
    </source>
</evidence>
<dbReference type="AlphaFoldDB" id="A0A366FEJ0"/>
<dbReference type="PROSITE" id="PS00092">
    <property type="entry name" value="N6_MTASE"/>
    <property type="match status" value="1"/>
</dbReference>
<dbReference type="GO" id="GO:0032259">
    <property type="term" value="P:methylation"/>
    <property type="evidence" value="ECO:0007669"/>
    <property type="project" value="UniProtKB-KW"/>
</dbReference>
<feature type="compositionally biased region" description="Basic and acidic residues" evidence="7">
    <location>
        <begin position="1"/>
        <end position="12"/>
    </location>
</feature>
<comment type="similarity">
    <text evidence="1">Belongs to the N(4)/N(6)-methyltransferase family.</text>
</comment>
<dbReference type="GO" id="GO:0003677">
    <property type="term" value="F:DNA binding"/>
    <property type="evidence" value="ECO:0007669"/>
    <property type="project" value="InterPro"/>
</dbReference>
<evidence type="ECO:0000313" key="9">
    <source>
        <dbReference type="EMBL" id="RBP13037.1"/>
    </source>
</evidence>
<dbReference type="PANTHER" id="PTHR13370:SF16">
    <property type="entry name" value="SITE-SPECIFIC DNA-METHYLTRANSFERASE (ADENINE-SPECIFIC)"/>
    <property type="match status" value="1"/>
</dbReference>
<keyword evidence="5" id="KW-0949">S-adenosyl-L-methionine</keyword>
<dbReference type="OrthoDB" id="9816043at2"/>
<comment type="caution">
    <text evidence="9">The sequence shown here is derived from an EMBL/GenBank/DDBJ whole genome shotgun (WGS) entry which is preliminary data.</text>
</comment>
<gene>
    <name evidence="9" type="ORF">DFR50_1125</name>
</gene>
<protein>
    <recommendedName>
        <fullName evidence="2">site-specific DNA-methyltransferase (adenine-specific)</fullName>
        <ecNumber evidence="2">2.1.1.72</ecNumber>
    </recommendedName>
</protein>
<dbReference type="InterPro" id="IPR002941">
    <property type="entry name" value="DNA_methylase_N4/N6"/>
</dbReference>
<dbReference type="GO" id="GO:0009007">
    <property type="term" value="F:site-specific DNA-methyltransferase (adenine-specific) activity"/>
    <property type="evidence" value="ECO:0007669"/>
    <property type="project" value="UniProtKB-EC"/>
</dbReference>
<name>A0A366FEJ0_9HYPH</name>
<dbReference type="EMBL" id="QNRK01000012">
    <property type="protein sequence ID" value="RBP13037.1"/>
    <property type="molecule type" value="Genomic_DNA"/>
</dbReference>
<comment type="catalytic activity">
    <reaction evidence="6">
        <text>a 2'-deoxyadenosine in DNA + S-adenosyl-L-methionine = an N(6)-methyl-2'-deoxyadenosine in DNA + S-adenosyl-L-homocysteine + H(+)</text>
        <dbReference type="Rhea" id="RHEA:15197"/>
        <dbReference type="Rhea" id="RHEA-COMP:12418"/>
        <dbReference type="Rhea" id="RHEA-COMP:12419"/>
        <dbReference type="ChEBI" id="CHEBI:15378"/>
        <dbReference type="ChEBI" id="CHEBI:57856"/>
        <dbReference type="ChEBI" id="CHEBI:59789"/>
        <dbReference type="ChEBI" id="CHEBI:90615"/>
        <dbReference type="ChEBI" id="CHEBI:90616"/>
        <dbReference type="EC" id="2.1.1.72"/>
    </reaction>
</comment>
<feature type="compositionally biased region" description="Basic and acidic residues" evidence="7">
    <location>
        <begin position="36"/>
        <end position="45"/>
    </location>
</feature>
<keyword evidence="4 9" id="KW-0808">Transferase</keyword>
<dbReference type="Proteomes" id="UP000253529">
    <property type="component" value="Unassembled WGS sequence"/>
</dbReference>
<dbReference type="Pfam" id="PF01555">
    <property type="entry name" value="N6_N4_Mtase"/>
    <property type="match status" value="1"/>
</dbReference>
<evidence type="ECO:0000256" key="2">
    <source>
        <dbReference type="ARBA" id="ARBA00011900"/>
    </source>
</evidence>
<dbReference type="GO" id="GO:0005737">
    <property type="term" value="C:cytoplasm"/>
    <property type="evidence" value="ECO:0007669"/>
    <property type="project" value="TreeGrafter"/>
</dbReference>
<dbReference type="InterPro" id="IPR002295">
    <property type="entry name" value="N4/N6-MTase_EcoPI_Mod-like"/>
</dbReference>
<organism evidence="9 10">
    <name type="scientific">Roseiarcus fermentans</name>
    <dbReference type="NCBI Taxonomy" id="1473586"/>
    <lineage>
        <taxon>Bacteria</taxon>
        <taxon>Pseudomonadati</taxon>
        <taxon>Pseudomonadota</taxon>
        <taxon>Alphaproteobacteria</taxon>
        <taxon>Hyphomicrobiales</taxon>
        <taxon>Roseiarcaceae</taxon>
        <taxon>Roseiarcus</taxon>
    </lineage>
</organism>
<dbReference type="GO" id="GO:0008170">
    <property type="term" value="F:N-methyltransferase activity"/>
    <property type="evidence" value="ECO:0007669"/>
    <property type="project" value="InterPro"/>
</dbReference>
<feature type="compositionally biased region" description="Basic and acidic residues" evidence="7">
    <location>
        <begin position="57"/>
        <end position="71"/>
    </location>
</feature>
<evidence type="ECO:0000256" key="4">
    <source>
        <dbReference type="ARBA" id="ARBA00022679"/>
    </source>
</evidence>
<proteinExistence type="inferred from homology"/>
<evidence type="ECO:0000256" key="3">
    <source>
        <dbReference type="ARBA" id="ARBA00022603"/>
    </source>
</evidence>
<dbReference type="PRINTS" id="PR00506">
    <property type="entry name" value="D21N6MTFRASE"/>
</dbReference>
<sequence>MARSPRSSDSRPSKQVGTLKHTEASRRNIPTAEMESFFRRDEDAAPRPPKHYPRARPLAEGETRAAEEPSRPELIWNGARIRITAEQMKELAETGELTLSDAQLVWRGKDRQDWTDLVVNVPPLYIQEKIHPKAIIDDLKRRTANKREAEADMPDLFADFNGIAPDQRAEFYLHDQHWSNRMILGDSLQVMASLAERESLKGKVQCIYFDPPYGIKFNSNWQVSTQSRDVKDGKQTDISREPEQVKAFRDTWKDGVHSYLAYLRDRLTAMRDLLTESGSIFVQIGDENVHRVREVMDEVLGEINLVSQIAFKKTAGQSSLGLAGTLDYILHYARDKSSVKYRQLYVGKELGGLGSEKYQFVENAAGDRRRLSDDWDESKVSEFGRPLAIDTLVSQRPPGSFPVKFEGREIRPRTGYWKTGEIGMPRLIKAGRITSSGQGIMYKRYLDDFAAIPFVNYWNDTSSGASTLDPKVYVVQTSVKVIQRCILMATDPGDLVLDPTCGSGTTAYVAEQWGRRWITIDTSRVALALARTRLMAARYPWYLLSDSREGRAKEAELTQRVPLDMPVHNDLRQGFVYERVPHITLKSIANNPLIDDIWEKWQAVLEPLRTGLDAALGKSWQEWEIPRESGEPWDDGATQAFYIARNEARPEGERLHALAVIALNIGAEFTLKTLPSKPRTPWNPEAEALHAKWWEARVARQKEIDASIAARAEVEYLYDKPYVDNARIRVAGPFTVESLSPHRVLPASEEELIDEIEAAEGRRSPADADLAAQDFAAIVIDYLKAEGVKQQAKGDRITFESLTPWPGAFVGASGVFVEGENGPERRAAILIGPEYGTVGRQDIVAAAREAVDARFDVLIACAFNFDAHSSELGSLGSLKILKARINPDMHMSDELKNTGRGNMFVVFGEPDVEILDDGGPEIRVKVNGVDVFDPNTGDIRSNDAAGIAAWFIDTDYDEESFFVRHAYFLGANDPYKSLKTALQADIDEDAWATLYCDTSRPFERPESGRIAVKVINHFGDEVMKVFRIGRGFDA</sequence>
<dbReference type="InterPro" id="IPR029063">
    <property type="entry name" value="SAM-dependent_MTases_sf"/>
</dbReference>
<evidence type="ECO:0000313" key="10">
    <source>
        <dbReference type="Proteomes" id="UP000253529"/>
    </source>
</evidence>
<evidence type="ECO:0000256" key="7">
    <source>
        <dbReference type="SAM" id="MobiDB-lite"/>
    </source>
</evidence>
<reference evidence="9 10" key="1">
    <citation type="submission" date="2018-06" db="EMBL/GenBank/DDBJ databases">
        <title>Genomic Encyclopedia of Type Strains, Phase IV (KMG-IV): sequencing the most valuable type-strain genomes for metagenomic binning, comparative biology and taxonomic classification.</title>
        <authorList>
            <person name="Goeker M."/>
        </authorList>
    </citation>
    <scope>NUCLEOTIDE SEQUENCE [LARGE SCALE GENOMIC DNA]</scope>
    <source>
        <strain evidence="9 10">DSM 24875</strain>
    </source>
</reference>
<evidence type="ECO:0000256" key="5">
    <source>
        <dbReference type="ARBA" id="ARBA00022691"/>
    </source>
</evidence>
<keyword evidence="10" id="KW-1185">Reference proteome</keyword>
<dbReference type="InterPro" id="IPR002052">
    <property type="entry name" value="DNA_methylase_N6_adenine_CS"/>
</dbReference>
<keyword evidence="3 9" id="KW-0489">Methyltransferase</keyword>
<feature type="region of interest" description="Disordered" evidence="7">
    <location>
        <begin position="1"/>
        <end position="71"/>
    </location>
</feature>
<dbReference type="PANTHER" id="PTHR13370">
    <property type="entry name" value="RNA METHYLASE-RELATED"/>
    <property type="match status" value="1"/>
</dbReference>
<feature type="domain" description="DNA methylase N-4/N-6" evidence="8">
    <location>
        <begin position="204"/>
        <end position="528"/>
    </location>
</feature>
<dbReference type="Gene3D" id="3.40.50.150">
    <property type="entry name" value="Vaccinia Virus protein VP39"/>
    <property type="match status" value="1"/>
</dbReference>